<dbReference type="InterPro" id="IPR002110">
    <property type="entry name" value="Ankyrin_rpt"/>
</dbReference>
<evidence type="ECO:0000256" key="3">
    <source>
        <dbReference type="ARBA" id="ARBA00022692"/>
    </source>
</evidence>
<dbReference type="InterPro" id="IPR039421">
    <property type="entry name" value="Type_1_exporter"/>
</dbReference>
<feature type="transmembrane region" description="Helical" evidence="11">
    <location>
        <begin position="315"/>
        <end position="335"/>
    </location>
</feature>
<feature type="domain" description="ABC transmembrane type-1" evidence="13">
    <location>
        <begin position="61"/>
        <end position="344"/>
    </location>
</feature>
<feature type="repeat" description="ANK" evidence="9">
    <location>
        <begin position="721"/>
        <end position="743"/>
    </location>
</feature>
<reference evidence="14 15" key="1">
    <citation type="journal article" date="2005" name="Science">
        <title>Genome of the host-cell transforming parasite Theileria annulata compared with T. parva.</title>
        <authorList>
            <person name="Pain A."/>
            <person name="Renauld H."/>
            <person name="Berriman M."/>
            <person name="Murphy L."/>
            <person name="Yeats C.A."/>
            <person name="Weir W."/>
            <person name="Kerhornou A."/>
            <person name="Aslett M."/>
            <person name="Bishop R."/>
            <person name="Bouchier C."/>
            <person name="Cochet M."/>
            <person name="Coulson R.M.R."/>
            <person name="Cronin A."/>
            <person name="de Villiers E.P."/>
            <person name="Fraser A."/>
            <person name="Fosker N."/>
            <person name="Gardner M."/>
            <person name="Goble A."/>
            <person name="Griffiths-Jones S."/>
            <person name="Harris D.E."/>
            <person name="Katzer F."/>
            <person name="Larke N."/>
            <person name="Lord A."/>
            <person name="Maser P."/>
            <person name="McKellar S."/>
            <person name="Mooney P."/>
            <person name="Morton F."/>
            <person name="Nene V."/>
            <person name="O'Neil S."/>
            <person name="Price C."/>
            <person name="Quail M.A."/>
            <person name="Rabbinowitsch E."/>
            <person name="Rawlings N.D."/>
            <person name="Rutter S."/>
            <person name="Saunders D."/>
            <person name="Seeger K."/>
            <person name="Shah T."/>
            <person name="Squares R."/>
            <person name="Squares S."/>
            <person name="Tivey A."/>
            <person name="Walker A.R."/>
            <person name="Woodward J."/>
            <person name="Dobbelaere D.A.E."/>
            <person name="Langsley G."/>
            <person name="Rajandream M.A."/>
            <person name="McKeever D."/>
            <person name="Shiels B."/>
            <person name="Tait A."/>
            <person name="Barrell B.G."/>
            <person name="Hall N."/>
        </authorList>
    </citation>
    <scope>NUCLEOTIDE SEQUENCE [LARGE SCALE GENOMIC DNA]</scope>
    <source>
        <strain evidence="15">Ankara</strain>
    </source>
</reference>
<comment type="subcellular location">
    <subcellularLocation>
        <location evidence="1">Membrane</location>
        <topology evidence="1">Multi-pass membrane protein</topology>
    </subcellularLocation>
</comment>
<dbReference type="InterPro" id="IPR017871">
    <property type="entry name" value="ABC_transporter-like_CS"/>
</dbReference>
<dbReference type="InParanoid" id="Q4UF89"/>
<dbReference type="AlphaFoldDB" id="Q4UF89"/>
<dbReference type="PANTHER" id="PTHR24221:SF503">
    <property type="entry name" value="MITOCHONDRIAL POTASSIUM CHANNEL ATP-BINDING SUBUNIT"/>
    <property type="match status" value="1"/>
</dbReference>
<feature type="domain" description="ABC transporter" evidence="12">
    <location>
        <begin position="381"/>
        <end position="620"/>
    </location>
</feature>
<keyword evidence="6 11" id="KW-1133">Transmembrane helix</keyword>
<keyword evidence="2" id="KW-0813">Transport</keyword>
<dbReference type="VEuPathDB" id="PiroplasmaDB:TA14825"/>
<evidence type="ECO:0000313" key="15">
    <source>
        <dbReference type="Proteomes" id="UP000001950"/>
    </source>
</evidence>
<dbReference type="CDD" id="cd18560">
    <property type="entry name" value="ABC_6TM_ATM1_ABCB7_HMT1_ABCB6"/>
    <property type="match status" value="1"/>
</dbReference>
<evidence type="ECO:0000256" key="4">
    <source>
        <dbReference type="ARBA" id="ARBA00022741"/>
    </source>
</evidence>
<dbReference type="Proteomes" id="UP000001950">
    <property type="component" value="Chromosome 2"/>
</dbReference>
<dbReference type="InterPro" id="IPR036640">
    <property type="entry name" value="ABC1_TM_sf"/>
</dbReference>
<dbReference type="PANTHER" id="PTHR24221">
    <property type="entry name" value="ATP-BINDING CASSETTE SUB-FAMILY B"/>
    <property type="match status" value="1"/>
</dbReference>
<dbReference type="PROSITE" id="PS50088">
    <property type="entry name" value="ANK_REPEAT"/>
    <property type="match status" value="1"/>
</dbReference>
<dbReference type="InterPro" id="IPR011527">
    <property type="entry name" value="ABC1_TM_dom"/>
</dbReference>
<dbReference type="SUPFAM" id="SSF48403">
    <property type="entry name" value="Ankyrin repeat"/>
    <property type="match status" value="1"/>
</dbReference>
<dbReference type="Pfam" id="PF13637">
    <property type="entry name" value="Ank_4"/>
    <property type="match status" value="1"/>
</dbReference>
<dbReference type="PROSITE" id="PS50929">
    <property type="entry name" value="ABC_TM1F"/>
    <property type="match status" value="1"/>
</dbReference>
<dbReference type="OMA" id="STERYIQ"/>
<evidence type="ECO:0000256" key="11">
    <source>
        <dbReference type="SAM" id="Phobius"/>
    </source>
</evidence>
<keyword evidence="7 11" id="KW-0472">Membrane</keyword>
<name>Q4UF89_THEAN</name>
<protein>
    <submittedName>
        <fullName evidence="14">MDR-family, ABC transporter, putative</fullName>
    </submittedName>
</protein>
<evidence type="ECO:0000313" key="14">
    <source>
        <dbReference type="EMBL" id="CAI74250.1"/>
    </source>
</evidence>
<dbReference type="FunFam" id="3.40.50.300:FF:000287">
    <property type="entry name" value="Multidrug ABC transporter ATP-binding protein"/>
    <property type="match status" value="1"/>
</dbReference>
<dbReference type="FunCoup" id="Q4UF89">
    <property type="interactions" value="196"/>
</dbReference>
<accession>Q4UF89</accession>
<keyword evidence="15" id="KW-1185">Reference proteome</keyword>
<dbReference type="eggNOG" id="KOG0056">
    <property type="taxonomic scope" value="Eukaryota"/>
</dbReference>
<feature type="transmembrane region" description="Helical" evidence="11">
    <location>
        <begin position="173"/>
        <end position="193"/>
    </location>
</feature>
<dbReference type="GO" id="GO:0005524">
    <property type="term" value="F:ATP binding"/>
    <property type="evidence" value="ECO:0007669"/>
    <property type="project" value="UniProtKB-KW"/>
</dbReference>
<keyword evidence="9" id="KW-0040">ANK repeat</keyword>
<evidence type="ECO:0000259" key="12">
    <source>
        <dbReference type="PROSITE" id="PS50893"/>
    </source>
</evidence>
<organism evidence="14 15">
    <name type="scientific">Theileria annulata</name>
    <dbReference type="NCBI Taxonomy" id="5874"/>
    <lineage>
        <taxon>Eukaryota</taxon>
        <taxon>Sar</taxon>
        <taxon>Alveolata</taxon>
        <taxon>Apicomplexa</taxon>
        <taxon>Aconoidasida</taxon>
        <taxon>Piroplasmida</taxon>
        <taxon>Theileriidae</taxon>
        <taxon>Theileria</taxon>
    </lineage>
</organism>
<dbReference type="SUPFAM" id="SSF90123">
    <property type="entry name" value="ABC transporter transmembrane region"/>
    <property type="match status" value="1"/>
</dbReference>
<keyword evidence="4" id="KW-0547">Nucleotide-binding</keyword>
<dbReference type="PROSITE" id="PS00211">
    <property type="entry name" value="ABC_TRANSPORTER_1"/>
    <property type="match status" value="1"/>
</dbReference>
<dbReference type="STRING" id="5874.Q4UF89"/>
<evidence type="ECO:0000256" key="7">
    <source>
        <dbReference type="ARBA" id="ARBA00023136"/>
    </source>
</evidence>
<dbReference type="Pfam" id="PF00005">
    <property type="entry name" value="ABC_tran"/>
    <property type="match status" value="1"/>
</dbReference>
<dbReference type="PROSITE" id="PS50297">
    <property type="entry name" value="ANK_REP_REGION"/>
    <property type="match status" value="1"/>
</dbReference>
<sequence>MGQCVLGHGRNRQSSHQPITVDILENKATKADILKLVKPLFWPEKTDLTSRPHIFLRFLIVLSLFSLFIGKSLSILAPMYVGWTLDQLVLRNTRETITNMFLYFLLLFSSICFDELRNFTYRYVQFICINDLSLKLYEHVHSLNYHWFTTSRAGQIVRSIYRGCESMRELSQFGIITLVPTILESIVIIIVFFTVYKNIFLGMILFFGLTIYFTLTILVTNWRMKTREAQNDKDNDMHSIANDSVNNFESVKLFTNEKFELTKYAKAVGMYELFNYKVLNSLSLINVGQDLVVQTTTFLCLLMGILQILKDKTKIGTFTVILTYLFRIFKPLYILGTVYSTIIKGIVGIQDAANLLKIESTVQDSPDCVELDLNTEHDPIIEFRNVTFSYVTDNCPMDNLILKKVSFSLCKNRSLAIVGPTGTGKTTIFRLLCRLYDPLMGEVMVNGRSVKEYSQRSLRSKLGVVSQDTILFHDSIRNNVRYAKPDATDDEIFDALKKAEFYDRVMQFPDKLDTLVGDRGIKLSGGEKQRVSIARCFLKNPPIIILDEATSSLDSKTESQIQNTINSLVNKKTTITIAHRLSTIINADTILVLYKGEIIEQGRHQELLKLNGFYKSLWDVQRKKQSEIFDQDNKSAGNSQEKDEIVLLKAEESVEGQKSDENTKETSKSVYEGNSEKENFKLDPSFIDKRDSFNRYFNKRHLEIVKLLVKYGANVYSPAKNGMTCLHFAAQKGHLEVLKFVRF</sequence>
<dbReference type="Gene3D" id="1.20.1560.10">
    <property type="entry name" value="ABC transporter type 1, transmembrane domain"/>
    <property type="match status" value="1"/>
</dbReference>
<dbReference type="OrthoDB" id="6500128at2759"/>
<dbReference type="InterPro" id="IPR003439">
    <property type="entry name" value="ABC_transporter-like_ATP-bd"/>
</dbReference>
<dbReference type="GO" id="GO:0016020">
    <property type="term" value="C:membrane"/>
    <property type="evidence" value="ECO:0007669"/>
    <property type="project" value="UniProtKB-SubCell"/>
</dbReference>
<dbReference type="RefSeq" id="XP_951982.1">
    <property type="nucleotide sequence ID" value="XM_946889.1"/>
</dbReference>
<evidence type="ECO:0000256" key="9">
    <source>
        <dbReference type="PROSITE-ProRule" id="PRU00023"/>
    </source>
</evidence>
<feature type="compositionally biased region" description="Basic and acidic residues" evidence="10">
    <location>
        <begin position="654"/>
        <end position="667"/>
    </location>
</feature>
<dbReference type="SMART" id="SM00382">
    <property type="entry name" value="AAA"/>
    <property type="match status" value="1"/>
</dbReference>
<feature type="transmembrane region" description="Helical" evidence="11">
    <location>
        <begin position="199"/>
        <end position="219"/>
    </location>
</feature>
<dbReference type="Pfam" id="PF00664">
    <property type="entry name" value="ABC_membrane"/>
    <property type="match status" value="1"/>
</dbReference>
<comment type="similarity">
    <text evidence="8">Belongs to the ABC transporter superfamily. ABCB family. Heavy Metal importer (TC 3.A.1.210) subfamily.</text>
</comment>
<dbReference type="Gene3D" id="3.40.50.300">
    <property type="entry name" value="P-loop containing nucleotide triphosphate hydrolases"/>
    <property type="match status" value="1"/>
</dbReference>
<keyword evidence="3 11" id="KW-0812">Transmembrane</keyword>
<dbReference type="GO" id="GO:0140359">
    <property type="term" value="F:ABC-type transporter activity"/>
    <property type="evidence" value="ECO:0007669"/>
    <property type="project" value="InterPro"/>
</dbReference>
<evidence type="ECO:0000256" key="5">
    <source>
        <dbReference type="ARBA" id="ARBA00022840"/>
    </source>
</evidence>
<dbReference type="PROSITE" id="PS50893">
    <property type="entry name" value="ABC_TRANSPORTER_2"/>
    <property type="match status" value="1"/>
</dbReference>
<dbReference type="SUPFAM" id="SSF52540">
    <property type="entry name" value="P-loop containing nucleoside triphosphate hydrolases"/>
    <property type="match status" value="1"/>
</dbReference>
<feature type="region of interest" description="Disordered" evidence="10">
    <location>
        <begin position="654"/>
        <end position="673"/>
    </location>
</feature>
<dbReference type="EMBL" id="CR940348">
    <property type="protein sequence ID" value="CAI74250.1"/>
    <property type="molecule type" value="Genomic_DNA"/>
</dbReference>
<feature type="transmembrane region" description="Helical" evidence="11">
    <location>
        <begin position="54"/>
        <end position="76"/>
    </location>
</feature>
<proteinExistence type="inferred from homology"/>
<evidence type="ECO:0000256" key="8">
    <source>
        <dbReference type="ARBA" id="ARBA00024363"/>
    </source>
</evidence>
<evidence type="ECO:0000256" key="10">
    <source>
        <dbReference type="SAM" id="MobiDB-lite"/>
    </source>
</evidence>
<evidence type="ECO:0000256" key="6">
    <source>
        <dbReference type="ARBA" id="ARBA00022989"/>
    </source>
</evidence>
<evidence type="ECO:0000259" key="13">
    <source>
        <dbReference type="PROSITE" id="PS50929"/>
    </source>
</evidence>
<dbReference type="GO" id="GO:0016887">
    <property type="term" value="F:ATP hydrolysis activity"/>
    <property type="evidence" value="ECO:0007669"/>
    <property type="project" value="InterPro"/>
</dbReference>
<evidence type="ECO:0000256" key="1">
    <source>
        <dbReference type="ARBA" id="ARBA00004141"/>
    </source>
</evidence>
<feature type="transmembrane region" description="Helical" evidence="11">
    <location>
        <begin position="96"/>
        <end position="113"/>
    </location>
</feature>
<dbReference type="GeneID" id="3862295"/>
<dbReference type="KEGG" id="tan:TA14825"/>
<evidence type="ECO:0000256" key="2">
    <source>
        <dbReference type="ARBA" id="ARBA00022448"/>
    </source>
</evidence>
<dbReference type="Gene3D" id="1.25.40.20">
    <property type="entry name" value="Ankyrin repeat-containing domain"/>
    <property type="match status" value="1"/>
</dbReference>
<dbReference type="InterPro" id="IPR003593">
    <property type="entry name" value="AAA+_ATPase"/>
</dbReference>
<dbReference type="InterPro" id="IPR036770">
    <property type="entry name" value="Ankyrin_rpt-contain_sf"/>
</dbReference>
<gene>
    <name evidence="14" type="ORF">TA14825</name>
</gene>
<dbReference type="InterPro" id="IPR027417">
    <property type="entry name" value="P-loop_NTPase"/>
</dbReference>
<keyword evidence="5" id="KW-0067">ATP-binding</keyword>